<dbReference type="SUPFAM" id="SSF51206">
    <property type="entry name" value="cAMP-binding domain-like"/>
    <property type="match status" value="4"/>
</dbReference>
<gene>
    <name evidence="3" type="ORF">SPRG_20703</name>
</gene>
<dbReference type="RefSeq" id="XP_012203494.1">
    <property type="nucleotide sequence ID" value="XM_012348104.1"/>
</dbReference>
<feature type="domain" description="Cyclic nucleotide-binding" evidence="2">
    <location>
        <begin position="647"/>
        <end position="704"/>
    </location>
</feature>
<protein>
    <recommendedName>
        <fullName evidence="2">Cyclic nucleotide-binding domain-containing protein</fullName>
    </recommendedName>
</protein>
<accession>A0A067C562</accession>
<dbReference type="Proteomes" id="UP000030745">
    <property type="component" value="Unassembled WGS sequence"/>
</dbReference>
<dbReference type="KEGG" id="spar:SPRG_20703"/>
<evidence type="ECO:0000259" key="2">
    <source>
        <dbReference type="PROSITE" id="PS50042"/>
    </source>
</evidence>
<evidence type="ECO:0000313" key="3">
    <source>
        <dbReference type="EMBL" id="KDO25924.1"/>
    </source>
</evidence>
<proteinExistence type="predicted"/>
<feature type="domain" description="Cyclic nucleotide-binding" evidence="2">
    <location>
        <begin position="858"/>
        <end position="979"/>
    </location>
</feature>
<dbReference type="SMART" id="SM00100">
    <property type="entry name" value="cNMP"/>
    <property type="match status" value="3"/>
</dbReference>
<organism evidence="3 4">
    <name type="scientific">Saprolegnia parasitica (strain CBS 223.65)</name>
    <dbReference type="NCBI Taxonomy" id="695850"/>
    <lineage>
        <taxon>Eukaryota</taxon>
        <taxon>Sar</taxon>
        <taxon>Stramenopiles</taxon>
        <taxon>Oomycota</taxon>
        <taxon>Saprolegniomycetes</taxon>
        <taxon>Saprolegniales</taxon>
        <taxon>Saprolegniaceae</taxon>
        <taxon>Saprolegnia</taxon>
    </lineage>
</organism>
<dbReference type="OrthoDB" id="78487at2759"/>
<reference evidence="3 4" key="1">
    <citation type="journal article" date="2013" name="PLoS Genet.">
        <title>Distinctive expansion of potential virulence genes in the genome of the oomycete fish pathogen Saprolegnia parasitica.</title>
        <authorList>
            <person name="Jiang R.H."/>
            <person name="de Bruijn I."/>
            <person name="Haas B.J."/>
            <person name="Belmonte R."/>
            <person name="Lobach L."/>
            <person name="Christie J."/>
            <person name="van den Ackerveken G."/>
            <person name="Bottin A."/>
            <person name="Bulone V."/>
            <person name="Diaz-Moreno S.M."/>
            <person name="Dumas B."/>
            <person name="Fan L."/>
            <person name="Gaulin E."/>
            <person name="Govers F."/>
            <person name="Grenville-Briggs L.J."/>
            <person name="Horner N.R."/>
            <person name="Levin J.Z."/>
            <person name="Mammella M."/>
            <person name="Meijer H.J."/>
            <person name="Morris P."/>
            <person name="Nusbaum C."/>
            <person name="Oome S."/>
            <person name="Phillips A.J."/>
            <person name="van Rooyen D."/>
            <person name="Rzeszutek E."/>
            <person name="Saraiva M."/>
            <person name="Secombes C.J."/>
            <person name="Seidl M.F."/>
            <person name="Snel B."/>
            <person name="Stassen J.H."/>
            <person name="Sykes S."/>
            <person name="Tripathy S."/>
            <person name="van den Berg H."/>
            <person name="Vega-Arreguin J.C."/>
            <person name="Wawra S."/>
            <person name="Young S.K."/>
            <person name="Zeng Q."/>
            <person name="Dieguez-Uribeondo J."/>
            <person name="Russ C."/>
            <person name="Tyler B.M."/>
            <person name="van West P."/>
        </authorList>
    </citation>
    <scope>NUCLEOTIDE SEQUENCE [LARGE SCALE GENOMIC DNA]</scope>
    <source>
        <strain evidence="3 4">CBS 223.65</strain>
    </source>
</reference>
<dbReference type="PANTHER" id="PTHR23011:SF28">
    <property type="entry name" value="CYCLIC NUCLEOTIDE-BINDING DOMAIN CONTAINING PROTEIN"/>
    <property type="match status" value="1"/>
</dbReference>
<feature type="region of interest" description="Disordered" evidence="1">
    <location>
        <begin position="1277"/>
        <end position="1299"/>
    </location>
</feature>
<dbReference type="InterPro" id="IPR000595">
    <property type="entry name" value="cNMP-bd_dom"/>
</dbReference>
<dbReference type="PANTHER" id="PTHR23011">
    <property type="entry name" value="CYCLIC NUCLEOTIDE-BINDING DOMAIN CONTAINING PROTEIN"/>
    <property type="match status" value="1"/>
</dbReference>
<dbReference type="OMA" id="CDARIFW"/>
<dbReference type="EMBL" id="KK583228">
    <property type="protein sequence ID" value="KDO25924.1"/>
    <property type="molecule type" value="Genomic_DNA"/>
</dbReference>
<dbReference type="Gene3D" id="2.60.120.10">
    <property type="entry name" value="Jelly Rolls"/>
    <property type="match status" value="4"/>
</dbReference>
<evidence type="ECO:0000256" key="1">
    <source>
        <dbReference type="SAM" id="MobiDB-lite"/>
    </source>
</evidence>
<dbReference type="GeneID" id="24141764"/>
<dbReference type="CDD" id="cd00038">
    <property type="entry name" value="CAP_ED"/>
    <property type="match status" value="2"/>
</dbReference>
<dbReference type="InterPro" id="IPR018490">
    <property type="entry name" value="cNMP-bd_dom_sf"/>
</dbReference>
<dbReference type="VEuPathDB" id="FungiDB:SPRG_20703"/>
<feature type="region of interest" description="Disordered" evidence="1">
    <location>
        <begin position="1190"/>
        <end position="1212"/>
    </location>
</feature>
<dbReference type="PROSITE" id="PS50042">
    <property type="entry name" value="CNMP_BINDING_3"/>
    <property type="match status" value="6"/>
</dbReference>
<sequence>MGDCIQTLTVGEVFGEGALLGSVLRSTTVLTQSCATVVMLSAIAYKAVLTYGSSGLNAAEYIYAVQCEQHRRSRDDSAKLSALLSHFRTFRCLPRPTLERIACKLVVQTFPANAVVLHQESSLAKLVVVVAGQLQIHVQDTTEGAKLVPRSALAPSASEHEALYGPVVGELSHGECFGEVALQKAFGSTQAATLRTLLPATVIVLAQTDYDRLLCENALLEMTAPHNDVNELLQLCAIPSVDRTEDHVRTTISALLRCDARIFWRQFNPVDLSFIAKHASITVVDAGTVLVEQNHRSGGMYVLLTGAVNIHRLTSTKVRRRQSVAAQVELHGREYAASSNEKHGRFLTSLSIGAAFGHVPLLTNSHSQSTYVVSRNLAKGITTATVLHVPAAYVLGLLRQENDNDDEALLFQPRLVFDNASVKPRDPTLLTLEKLATYLGHHDALRAVPYSVRLRLLQGMEIVEVRHNQLLWEAHESRPHAIVLVLAGSLLLVQSASSHHAILDDGKHGTAIQSSVTFDPHRTADAVTRMNSTDLLTTLCIGDIVGSMQFGSALQAQSAMATSDGKVGILHWGLLPPIRPALLELVDDIARQHMHRTFNGSTHGEAQSRRPDMRALTAQLFAMTGLRDTFPIAVQDVVHEDARFVSYRPGEVVCKQGESQEALYIVLTGSFDVFVQRATAITARRTSVEAKLAWRPPSKRKFTVTERDENPMKALMQLSKEPSAQTASNVNKLLQPSVHVALNGDRRGVREATLGPGDVFCERALFENGLSHPSTIVTTTAATVLVLHRSAYENLVAFGRPAPRSSHQGSQRARDLWKLVVHFVLKKRAQRSHWPSVIAFARQKRIQLVLDIVADVPCFVNMATHLREQICERTLFQTFAPNTHVFPKGASTERVFVLVSGSVDLVQTAGTTIDLSTLTLSTSSSDAAELTGYVRVRTVKNGDVFGEYEVLAAESHRQISAIATHGARVVAINKAEYLQSWPGVAEQQDRLAFLQNTDALRALDRDRACSLWYGLTPRACRRMDVILPLPTAKASDALVLIQDGECIVQRQVALRRTIHEKSWQEPALRLDAQVATLGRGNIALCEDASWHALELVASSRDVSLLVLHYAGAPFMLQRILGKRGMGALRKVSRAQLEWHAHREQTATQLATSSHPKPVTASTLPLLQCVPITTLRNNRLALPRFLLQRTLPGAPSPPKSAAVRGPRAPPTLADVAPKRKVFGSFGTPRITPCEAVGPVLAKAPRDDSLSLQRKLQHQIRAENQLAHTLDSALRAAASTTSEKACRLRHGRPPRNQKRDCPSMVALRVSDPSVAQAHAPVPAPRR</sequence>
<evidence type="ECO:0000313" key="4">
    <source>
        <dbReference type="Proteomes" id="UP000030745"/>
    </source>
</evidence>
<keyword evidence="4" id="KW-1185">Reference proteome</keyword>
<name>A0A067C562_SAPPC</name>
<feature type="domain" description="Cyclic nucleotide-binding" evidence="2">
    <location>
        <begin position="89"/>
        <end position="214"/>
    </location>
</feature>
<feature type="domain" description="Cyclic nucleotide-binding" evidence="2">
    <location>
        <begin position="263"/>
        <end position="376"/>
    </location>
</feature>
<dbReference type="InterPro" id="IPR014710">
    <property type="entry name" value="RmlC-like_jellyroll"/>
</dbReference>
<feature type="domain" description="Cyclic nucleotide-binding" evidence="2">
    <location>
        <begin position="1"/>
        <end position="49"/>
    </location>
</feature>
<feature type="domain" description="Cyclic nucleotide-binding" evidence="2">
    <location>
        <begin position="733"/>
        <end position="796"/>
    </location>
</feature>
<feature type="compositionally biased region" description="Basic residues" evidence="1">
    <location>
        <begin position="1285"/>
        <end position="1294"/>
    </location>
</feature>